<dbReference type="Gene3D" id="1.10.640.10">
    <property type="entry name" value="Haem peroxidase domain superfamily, animal type"/>
    <property type="match status" value="1"/>
</dbReference>
<evidence type="ECO:0000256" key="6">
    <source>
        <dbReference type="ARBA" id="ARBA00023157"/>
    </source>
</evidence>
<evidence type="ECO:0000256" key="4">
    <source>
        <dbReference type="ARBA" id="ARBA00022723"/>
    </source>
</evidence>
<dbReference type="eggNOG" id="KOG2408">
    <property type="taxonomic scope" value="Eukaryota"/>
</dbReference>
<dbReference type="InterPro" id="IPR019791">
    <property type="entry name" value="Haem_peroxidase_animal"/>
</dbReference>
<keyword evidence="6 8" id="KW-1015">Disulfide bond</keyword>
<evidence type="ECO:0000313" key="12">
    <source>
        <dbReference type="EMBL" id="CAD5216734.1"/>
    </source>
</evidence>
<dbReference type="PROSITE" id="PS51670">
    <property type="entry name" value="SHKT"/>
    <property type="match status" value="1"/>
</dbReference>
<dbReference type="EMBL" id="CAJFCV020000002">
    <property type="protein sequence ID" value="CAG9100094.1"/>
    <property type="molecule type" value="Genomic_DNA"/>
</dbReference>
<comment type="catalytic activity">
    <reaction evidence="1">
        <text>2 a phenolic donor + H2O2 = 2 a phenolic radical donor + 2 H2O</text>
        <dbReference type="Rhea" id="RHEA:56136"/>
        <dbReference type="ChEBI" id="CHEBI:15377"/>
        <dbReference type="ChEBI" id="CHEBI:16240"/>
        <dbReference type="ChEBI" id="CHEBI:139520"/>
        <dbReference type="ChEBI" id="CHEBI:139521"/>
        <dbReference type="EC" id="1.11.1.7"/>
    </reaction>
</comment>
<evidence type="ECO:0000313" key="15">
    <source>
        <dbReference type="WBParaSite" id="BXY_1759000.1"/>
    </source>
</evidence>
<evidence type="ECO:0000256" key="2">
    <source>
        <dbReference type="ARBA" id="ARBA00012313"/>
    </source>
</evidence>
<keyword evidence="14" id="KW-1185">Reference proteome</keyword>
<sequence length="773" mass="86892">MVPNLGQVPFLAITFLVLAAVHASDDNPITRNFSCQPNGCCDQHEWCRFWASMGECRSNRNWMDRNCQLACGSCKKAPFIRPTVRPTTLRTGAPSPAPTTRRVTRPTTTTTRRTTFSTFTFPPTTTTRRTFPPTTSTTTTRTTPRTTFTTPTTTRTTTQFTTTVQPANNPLARCRQIRNDPSLAAEVLLRERLIFPKEDISGRRTMLGMDKLIRSNVANACVPRLDDAECERSLCYNLFFRTMDGTCNNFNQPLRGAAFRPYSRLMAPEYDGGLSEPVSSLRVTRPSPREANRAILSTSKAVLTQDFNSLLMQFGQFIVHDMAKTTLVPSAKCNVCQNIPGRCMAVFVTPQDPNPSFRRDVCIRVSRSSAICGSGRTKPRQQLNENTGYIDASPIYGSSIEDMHKFREGNTGFLKTSNFNGQKTLPFDTSQCRSRNDCKAVFVAGDSRVNLFLGLTSFHLLLTKEHNRLVSMLQRINPHWSGDRLYHEARKIVGAEVQAVVYREYLPKVLGSAFASTVGQYRGYNPNIDSTIVNEFTAGAHRFGHGFIQEFYPRLDQFNRSIPQGGYNFVQGTLHSERFVFEGGADPILRGMMFTPLKRPQRLTPSITEQMFGSTDLGTINIQRGRDHGLPSYLKFRQLCGLSSPRDFDGLSREILSENARNNLRRIYGSVENVDFYVGAVLEDPVVRGLIGPTLSCVVGPQFARSRDGDRFYFENPGIFTRAQLAEIRRSSLSRIICDNSDTINTVPREAFRLQPVVGCNEIPQMDLTKWRD</sequence>
<evidence type="ECO:0000256" key="7">
    <source>
        <dbReference type="PIRSR" id="PIRSR619791-2"/>
    </source>
</evidence>
<feature type="binding site" description="axial binding residue" evidence="7">
    <location>
        <position position="545"/>
    </location>
    <ligand>
        <name>heme b</name>
        <dbReference type="ChEBI" id="CHEBI:60344"/>
    </ligand>
    <ligandPart>
        <name>Fe</name>
        <dbReference type="ChEBI" id="CHEBI:18248"/>
    </ligandPart>
</feature>
<evidence type="ECO:0000313" key="13">
    <source>
        <dbReference type="Proteomes" id="UP000095284"/>
    </source>
</evidence>
<evidence type="ECO:0000256" key="1">
    <source>
        <dbReference type="ARBA" id="ARBA00000189"/>
    </source>
</evidence>
<accession>A0A1I7SX07</accession>
<dbReference type="OrthoDB" id="823504at2759"/>
<dbReference type="GO" id="GO:0046872">
    <property type="term" value="F:metal ion binding"/>
    <property type="evidence" value="ECO:0007669"/>
    <property type="project" value="UniProtKB-KW"/>
</dbReference>
<dbReference type="SMART" id="SM00254">
    <property type="entry name" value="ShKT"/>
    <property type="match status" value="1"/>
</dbReference>
<evidence type="ECO:0000256" key="10">
    <source>
        <dbReference type="SAM" id="SignalP"/>
    </source>
</evidence>
<reference evidence="15" key="1">
    <citation type="submission" date="2016-11" db="UniProtKB">
        <authorList>
            <consortium name="WormBaseParasite"/>
        </authorList>
    </citation>
    <scope>IDENTIFICATION</scope>
</reference>
<dbReference type="GO" id="GO:0006979">
    <property type="term" value="P:response to oxidative stress"/>
    <property type="evidence" value="ECO:0007669"/>
    <property type="project" value="InterPro"/>
</dbReference>
<dbReference type="EMBL" id="CAJFDI010000002">
    <property type="protein sequence ID" value="CAD5216734.1"/>
    <property type="molecule type" value="Genomic_DNA"/>
</dbReference>
<dbReference type="Proteomes" id="UP000582659">
    <property type="component" value="Unassembled WGS sequence"/>
</dbReference>
<evidence type="ECO:0000259" key="11">
    <source>
        <dbReference type="PROSITE" id="PS51670"/>
    </source>
</evidence>
<feature type="domain" description="ShKT" evidence="11">
    <location>
        <begin position="40"/>
        <end position="74"/>
    </location>
</feature>
<organism evidence="13 15">
    <name type="scientific">Bursaphelenchus xylophilus</name>
    <name type="common">Pinewood nematode worm</name>
    <name type="synonym">Aphelenchoides xylophilus</name>
    <dbReference type="NCBI Taxonomy" id="6326"/>
    <lineage>
        <taxon>Eukaryota</taxon>
        <taxon>Metazoa</taxon>
        <taxon>Ecdysozoa</taxon>
        <taxon>Nematoda</taxon>
        <taxon>Chromadorea</taxon>
        <taxon>Rhabditida</taxon>
        <taxon>Tylenchina</taxon>
        <taxon>Tylenchomorpha</taxon>
        <taxon>Aphelenchoidea</taxon>
        <taxon>Aphelenchoididae</taxon>
        <taxon>Bursaphelenchus</taxon>
    </lineage>
</organism>
<dbReference type="GO" id="GO:0140825">
    <property type="term" value="F:lactoperoxidase activity"/>
    <property type="evidence" value="ECO:0007669"/>
    <property type="project" value="UniProtKB-EC"/>
</dbReference>
<dbReference type="Proteomes" id="UP000095284">
    <property type="component" value="Unplaced"/>
</dbReference>
<dbReference type="InterPro" id="IPR010255">
    <property type="entry name" value="Haem_peroxidase_sf"/>
</dbReference>
<dbReference type="PANTHER" id="PTHR11475:SF85">
    <property type="entry name" value="SHKT DOMAIN-CONTAINING PROTEIN"/>
    <property type="match status" value="1"/>
</dbReference>
<dbReference type="InterPro" id="IPR003582">
    <property type="entry name" value="ShKT_dom"/>
</dbReference>
<dbReference type="SUPFAM" id="SSF48113">
    <property type="entry name" value="Heme-dependent peroxidases"/>
    <property type="match status" value="1"/>
</dbReference>
<dbReference type="Pfam" id="PF01549">
    <property type="entry name" value="ShK"/>
    <property type="match status" value="1"/>
</dbReference>
<dbReference type="AlphaFoldDB" id="A0A1I7SX07"/>
<comment type="caution">
    <text evidence="8">Lacks conserved residue(s) required for the propagation of feature annotation.</text>
</comment>
<keyword evidence="7" id="KW-0349">Heme</keyword>
<dbReference type="GO" id="GO:0020037">
    <property type="term" value="F:heme binding"/>
    <property type="evidence" value="ECO:0007669"/>
    <property type="project" value="InterPro"/>
</dbReference>
<feature type="compositionally biased region" description="Low complexity" evidence="9">
    <location>
        <begin position="98"/>
        <end position="153"/>
    </location>
</feature>
<reference evidence="12" key="2">
    <citation type="submission" date="2020-09" db="EMBL/GenBank/DDBJ databases">
        <authorList>
            <person name="Kikuchi T."/>
        </authorList>
    </citation>
    <scope>NUCLEOTIDE SEQUENCE</scope>
    <source>
        <strain evidence="12">Ka4C1</strain>
    </source>
</reference>
<dbReference type="PANTHER" id="PTHR11475">
    <property type="entry name" value="OXIDASE/PEROXIDASE"/>
    <property type="match status" value="1"/>
</dbReference>
<feature type="chain" id="PRO_5035399992" description="peroxidase" evidence="10">
    <location>
        <begin position="24"/>
        <end position="773"/>
    </location>
</feature>
<dbReference type="WBParaSite" id="BXY_1759000.1">
    <property type="protein sequence ID" value="BXY_1759000.1"/>
    <property type="gene ID" value="BXY_1759000"/>
</dbReference>
<dbReference type="Proteomes" id="UP000659654">
    <property type="component" value="Unassembled WGS sequence"/>
</dbReference>
<evidence type="ECO:0000256" key="5">
    <source>
        <dbReference type="ARBA" id="ARBA00022729"/>
    </source>
</evidence>
<evidence type="ECO:0000256" key="3">
    <source>
        <dbReference type="ARBA" id="ARBA00022559"/>
    </source>
</evidence>
<dbReference type="Pfam" id="PF03098">
    <property type="entry name" value="An_peroxidase"/>
    <property type="match status" value="1"/>
</dbReference>
<name>A0A1I7SX07_BURXY</name>
<keyword evidence="3" id="KW-0575">Peroxidase</keyword>
<dbReference type="FunFam" id="1.10.640.10:FF:000007">
    <property type="entry name" value="Peroxidase mlt-7"/>
    <property type="match status" value="1"/>
</dbReference>
<keyword evidence="7" id="KW-0408">Iron</keyword>
<evidence type="ECO:0000256" key="8">
    <source>
        <dbReference type="PROSITE-ProRule" id="PRU01005"/>
    </source>
</evidence>
<dbReference type="SMR" id="A0A1I7SX07"/>
<dbReference type="CDD" id="cd09823">
    <property type="entry name" value="peroxinectin_like"/>
    <property type="match status" value="1"/>
</dbReference>
<dbReference type="InterPro" id="IPR037120">
    <property type="entry name" value="Haem_peroxidase_sf_animal"/>
</dbReference>
<feature type="disulfide bond" evidence="8">
    <location>
        <begin position="40"/>
        <end position="74"/>
    </location>
</feature>
<dbReference type="EC" id="1.11.1.7" evidence="2"/>
<keyword evidence="4 7" id="KW-0479">Metal-binding</keyword>
<keyword evidence="5 10" id="KW-0732">Signal</keyword>
<feature type="region of interest" description="Disordered" evidence="9">
    <location>
        <begin position="85"/>
        <end position="153"/>
    </location>
</feature>
<evidence type="ECO:0000256" key="9">
    <source>
        <dbReference type="SAM" id="MobiDB-lite"/>
    </source>
</evidence>
<keyword evidence="3" id="KW-0560">Oxidoreductase</keyword>
<evidence type="ECO:0000313" key="14">
    <source>
        <dbReference type="Proteomes" id="UP000659654"/>
    </source>
</evidence>
<dbReference type="PROSITE" id="PS50292">
    <property type="entry name" value="PEROXIDASE_3"/>
    <property type="match status" value="1"/>
</dbReference>
<proteinExistence type="predicted"/>
<feature type="signal peptide" evidence="10">
    <location>
        <begin position="1"/>
        <end position="23"/>
    </location>
</feature>
<gene>
    <name evidence="12" type="ORF">BXYJ_LOCUS4683</name>
</gene>
<dbReference type="PRINTS" id="PR00457">
    <property type="entry name" value="ANPEROXIDASE"/>
</dbReference>
<dbReference type="GO" id="GO:0005615">
    <property type="term" value="C:extracellular space"/>
    <property type="evidence" value="ECO:0007669"/>
    <property type="project" value="TreeGrafter"/>
</dbReference>
<protein>
    <recommendedName>
        <fullName evidence="2">peroxidase</fullName>
        <ecNumber evidence="2">1.11.1.7</ecNumber>
    </recommendedName>
</protein>